<sequence>MKSLEHNKNIWEEKVKQQSRWTVPVSSEDIQQARAGNWSIVVTSVKPVPKVWFPDLHGKKVLCLASGGGQQGPILAAAGADVTVLDFSKSQLEQDALVAKRDKLSIRTVLGSMTDLSIFAADSFDLIVHPVSNLYVPEIQPVWQEAFRVLKPGGCLISGFMNPVFYLFDWELQEEGVLQVKHSIPYSELDYSTEEEIAKNGIPLEFGHTLEQQLQGQIDAGFVIAGFYEDTFGGEKLLDRYTNSFIATRAIKPKE</sequence>
<dbReference type="SUPFAM" id="SSF53335">
    <property type="entry name" value="S-adenosyl-L-methionine-dependent methyltransferases"/>
    <property type="match status" value="1"/>
</dbReference>
<dbReference type="Pfam" id="PF08241">
    <property type="entry name" value="Methyltransf_11"/>
    <property type="match status" value="1"/>
</dbReference>
<dbReference type="GO" id="GO:0008757">
    <property type="term" value="F:S-adenosylmethionine-dependent methyltransferase activity"/>
    <property type="evidence" value="ECO:0007669"/>
    <property type="project" value="InterPro"/>
</dbReference>
<dbReference type="CDD" id="cd02440">
    <property type="entry name" value="AdoMet_MTases"/>
    <property type="match status" value="1"/>
</dbReference>
<accession>A0AAX3LHV6</accession>
<evidence type="ECO:0000313" key="2">
    <source>
        <dbReference type="EMBL" id="WCE15892.1"/>
    </source>
</evidence>
<protein>
    <submittedName>
        <fullName evidence="2">Class I SAM-dependent methyltransferase</fullName>
    </submittedName>
</protein>
<feature type="domain" description="Methyltransferase type 11" evidence="1">
    <location>
        <begin position="62"/>
        <end position="157"/>
    </location>
</feature>
<dbReference type="EMBL" id="CP116348">
    <property type="protein sequence ID" value="WCE15892.1"/>
    <property type="molecule type" value="Genomic_DNA"/>
</dbReference>
<name>A0AAX3LHV6_9ENTR</name>
<evidence type="ECO:0000259" key="1">
    <source>
        <dbReference type="Pfam" id="PF08241"/>
    </source>
</evidence>
<dbReference type="GO" id="GO:0032259">
    <property type="term" value="P:methylation"/>
    <property type="evidence" value="ECO:0007669"/>
    <property type="project" value="UniProtKB-KW"/>
</dbReference>
<dbReference type="Proteomes" id="UP001210538">
    <property type="component" value="Plasmid unnamed1"/>
</dbReference>
<keyword evidence="2" id="KW-0489">Methyltransferase</keyword>
<dbReference type="AlphaFoldDB" id="A0AAX3LHV6"/>
<dbReference type="InterPro" id="IPR013216">
    <property type="entry name" value="Methyltransf_11"/>
</dbReference>
<dbReference type="RefSeq" id="WP_219990088.1">
    <property type="nucleotide sequence ID" value="NZ_CP116348.1"/>
</dbReference>
<evidence type="ECO:0000313" key="3">
    <source>
        <dbReference type="Proteomes" id="UP001210538"/>
    </source>
</evidence>
<proteinExistence type="predicted"/>
<keyword evidence="2" id="KW-0808">Transferase</keyword>
<reference evidence="2 3" key="1">
    <citation type="submission" date="2023-01" db="EMBL/GenBank/DDBJ databases">
        <title>Genome sequence resource and annotation of Enterobacter ludwigii, an economically important pathogen of seedling wilt with strawberry.</title>
        <authorList>
            <person name="Xie Y."/>
        </authorList>
    </citation>
    <scope>NUCLEOTIDE SEQUENCE [LARGE SCALE GENOMIC DNA]</scope>
    <source>
        <strain evidence="2 3">CM-TZ4</strain>
        <plasmid evidence="2 3">unnamed1</plasmid>
    </source>
</reference>
<dbReference type="Gene3D" id="3.40.50.150">
    <property type="entry name" value="Vaccinia Virus protein VP39"/>
    <property type="match status" value="1"/>
</dbReference>
<dbReference type="InterPro" id="IPR029063">
    <property type="entry name" value="SAM-dependent_MTases_sf"/>
</dbReference>
<gene>
    <name evidence="2" type="ORF">PHA72_26410</name>
</gene>
<keyword evidence="3" id="KW-1185">Reference proteome</keyword>
<keyword evidence="2" id="KW-0614">Plasmid</keyword>
<geneLocation type="plasmid" evidence="2 3">
    <name>unnamed1</name>
</geneLocation>
<organism evidence="2 3">
    <name type="scientific">Enterobacter ludwigii</name>
    <dbReference type="NCBI Taxonomy" id="299767"/>
    <lineage>
        <taxon>Bacteria</taxon>
        <taxon>Pseudomonadati</taxon>
        <taxon>Pseudomonadota</taxon>
        <taxon>Gammaproteobacteria</taxon>
        <taxon>Enterobacterales</taxon>
        <taxon>Enterobacteriaceae</taxon>
        <taxon>Enterobacter</taxon>
        <taxon>Enterobacter cloacae complex</taxon>
    </lineage>
</organism>